<comment type="caution">
    <text evidence="5">The sequence shown here is derived from an EMBL/GenBank/DDBJ whole genome shotgun (WGS) entry which is preliminary data.</text>
</comment>
<dbReference type="InterPro" id="IPR050765">
    <property type="entry name" value="Riboflavin_Biosynth_HTPR"/>
</dbReference>
<gene>
    <name evidence="5" type="ORF">EAS64_09060</name>
</gene>
<keyword evidence="6" id="KW-1185">Reference proteome</keyword>
<evidence type="ECO:0000256" key="2">
    <source>
        <dbReference type="ARBA" id="ARBA00022857"/>
    </source>
</evidence>
<comment type="pathway">
    <text evidence="1">Cofactor biosynthesis; riboflavin biosynthesis.</text>
</comment>
<dbReference type="EMBL" id="RPFW01000002">
    <property type="protein sequence ID" value="TVZ04795.1"/>
    <property type="molecule type" value="Genomic_DNA"/>
</dbReference>
<dbReference type="Proteomes" id="UP000460272">
    <property type="component" value="Unassembled WGS sequence"/>
</dbReference>
<dbReference type="OrthoDB" id="5243299at2"/>
<evidence type="ECO:0000313" key="5">
    <source>
        <dbReference type="EMBL" id="TVZ04795.1"/>
    </source>
</evidence>
<evidence type="ECO:0000259" key="4">
    <source>
        <dbReference type="Pfam" id="PF01872"/>
    </source>
</evidence>
<dbReference type="InterPro" id="IPR024072">
    <property type="entry name" value="DHFR-like_dom_sf"/>
</dbReference>
<dbReference type="PANTHER" id="PTHR38011">
    <property type="entry name" value="DIHYDROFOLATE REDUCTASE FAMILY PROTEIN (AFU_ORTHOLOGUE AFUA_8G06820)"/>
    <property type="match status" value="1"/>
</dbReference>
<feature type="domain" description="Bacterial bifunctional deaminase-reductase C-terminal" evidence="4">
    <location>
        <begin position="31"/>
        <end position="235"/>
    </location>
</feature>
<keyword evidence="3" id="KW-0560">Oxidoreductase</keyword>
<evidence type="ECO:0000256" key="3">
    <source>
        <dbReference type="ARBA" id="ARBA00023002"/>
    </source>
</evidence>
<dbReference type="GO" id="GO:0009231">
    <property type="term" value="P:riboflavin biosynthetic process"/>
    <property type="evidence" value="ECO:0007669"/>
    <property type="project" value="InterPro"/>
</dbReference>
<organism evidence="5 6">
    <name type="scientific">Trebonia kvetii</name>
    <dbReference type="NCBI Taxonomy" id="2480626"/>
    <lineage>
        <taxon>Bacteria</taxon>
        <taxon>Bacillati</taxon>
        <taxon>Actinomycetota</taxon>
        <taxon>Actinomycetes</taxon>
        <taxon>Streptosporangiales</taxon>
        <taxon>Treboniaceae</taxon>
        <taxon>Trebonia</taxon>
    </lineage>
</organism>
<evidence type="ECO:0000313" key="6">
    <source>
        <dbReference type="Proteomes" id="UP000460272"/>
    </source>
</evidence>
<evidence type="ECO:0000256" key="1">
    <source>
        <dbReference type="ARBA" id="ARBA00005104"/>
    </source>
</evidence>
<dbReference type="Pfam" id="PF01872">
    <property type="entry name" value="RibD_C"/>
    <property type="match status" value="1"/>
</dbReference>
<reference evidence="5 6" key="1">
    <citation type="submission" date="2018-11" db="EMBL/GenBank/DDBJ databases">
        <title>Trebonia kvetii gen.nov., sp.nov., a novel acidophilic actinobacterium, and proposal of the new actinobacterial family Treboniaceae fam. nov.</title>
        <authorList>
            <person name="Rapoport D."/>
            <person name="Sagova-Mareckova M."/>
            <person name="Sedlacek I."/>
            <person name="Provaznik J."/>
            <person name="Kralova S."/>
            <person name="Pavlinic D."/>
            <person name="Benes V."/>
            <person name="Kopecky J."/>
        </authorList>
    </citation>
    <scope>NUCLEOTIDE SEQUENCE [LARGE SCALE GENOMIC DNA]</scope>
    <source>
        <strain evidence="5 6">15Tr583</strain>
    </source>
</reference>
<dbReference type="RefSeq" id="WP_145852503.1">
    <property type="nucleotide sequence ID" value="NZ_RPFW01000002.1"/>
</dbReference>
<dbReference type="Gene3D" id="3.40.430.10">
    <property type="entry name" value="Dihydrofolate Reductase, subunit A"/>
    <property type="match status" value="1"/>
</dbReference>
<name>A0A6P2C2T9_9ACTN</name>
<proteinExistence type="predicted"/>
<protein>
    <submittedName>
        <fullName evidence="5">Pyrimidine reductase family protein</fullName>
    </submittedName>
</protein>
<dbReference type="SUPFAM" id="SSF53597">
    <property type="entry name" value="Dihydrofolate reductase-like"/>
    <property type="match status" value="1"/>
</dbReference>
<dbReference type="AlphaFoldDB" id="A0A6P2C2T9"/>
<dbReference type="GO" id="GO:0008703">
    <property type="term" value="F:5-amino-6-(5-phosphoribosylamino)uracil reductase activity"/>
    <property type="evidence" value="ECO:0007669"/>
    <property type="project" value="InterPro"/>
</dbReference>
<dbReference type="InterPro" id="IPR002734">
    <property type="entry name" value="RibDG_C"/>
</dbReference>
<dbReference type="PANTHER" id="PTHR38011:SF7">
    <property type="entry name" value="2,5-DIAMINO-6-RIBOSYLAMINO-4(3H)-PYRIMIDINONE 5'-PHOSPHATE REDUCTASE"/>
    <property type="match status" value="1"/>
</dbReference>
<accession>A0A6P2C2T9</accession>
<keyword evidence="2" id="KW-0521">NADP</keyword>
<sequence>MRTIYPPAGSAGPELDLFGLAEAYAYPRDGWLRANFVTSADGAAYVDGRSGGLSSAADMRVFGILRVLADVILVGAGTARTEEYKPARRRDSLAALRADRTATPPIALVTRTLGLNLASPLFAEAPPDARTMVFTCEASDSELRTETAKVADVIVVGDEAVDLGALVDELAARGLTRVLCEGGPHLFGDLSAAGLVDELCLSLSPTLAGPGAGRIISGEHADARPLTLRQVIAADDGFLFCRYFAEDQNLQHS</sequence>